<dbReference type="PANTHER" id="PTHR36251:SF2">
    <property type="entry name" value="GIFSY-2 PROPHAGE HOST SPECIFICITY PROTEIN J, PHAGE LAMBDA"/>
    <property type="match status" value="1"/>
</dbReference>
<keyword evidence="1" id="KW-0812">Transmembrane</keyword>
<feature type="domain" description="Tip attachment protein J HDII-ins2" evidence="3">
    <location>
        <begin position="255"/>
        <end position="380"/>
    </location>
</feature>
<dbReference type="Pfam" id="PF24801">
    <property type="entry name" value="FNIII-A_GpJ"/>
    <property type="match status" value="1"/>
</dbReference>
<dbReference type="InterPro" id="IPR055385">
    <property type="entry name" value="GpJ_HDII-ins2"/>
</dbReference>
<reference evidence="4" key="1">
    <citation type="submission" date="2022-08" db="EMBL/GenBank/DDBJ databases">
        <authorList>
            <person name="Wang H."/>
        </authorList>
    </citation>
    <scope>NUCLEOTIDE SEQUENCE</scope>
    <source>
        <strain evidence="4">PS10</strain>
    </source>
</reference>
<keyword evidence="5" id="KW-1185">Reference proteome</keyword>
<dbReference type="InterPro" id="IPR053171">
    <property type="entry name" value="Viral_Tip_Attach_Protein"/>
</dbReference>
<feature type="transmembrane region" description="Helical" evidence="1">
    <location>
        <begin position="83"/>
        <end position="104"/>
    </location>
</feature>
<proteinExistence type="predicted"/>
<feature type="domain" description="Tip attachment protein J" evidence="2">
    <location>
        <begin position="511"/>
        <end position="616"/>
    </location>
</feature>
<sequence length="1233" mass="137561">MKNQTKVVTYNNVLNPLDRVIKTSGSYKNIDELLRDLKYDNTIYDLVISKNSVIMDGFFEIDDGDIINITIVPKGGGGGGKNILGLIAMVVVTIVSYGAATAFAGSAMAASMSATAVAMTQGAIMAGIMITGSLLVNAIFPPQTPSLDLNKQDFKNSQTYGWGVATNHAKQAQVIPKIYGTHKITPPLIASYIQTNGDKQYFNGLYALNDGEIKSVSDIRINKDDIKNFKEVKYEVRNGTTTQKIIPSFNDTHYDKPVNKKLSANQSYSISETDGNAVSSLSVTLLMSRGLYYANDKGALDNYSISVSIEYSLDNKTWLSFTGMPTSISAASTSAFRKTYKMDNLYPAKYYIRARFNSTPATSSRYGSECVLEYITETTKDDFVYPNTALLAVRAMATDQLNGGAPIITCVVSANSDNPAYVCKQILKDSGVSEDRISSNFNEWAKFCDDKNLKCNIVFDSEMSVKKALDMVSTLGRASVVQMGSRFDVIVDKAELIPVQSFMFGMGNILKDSFKQTFLPLIDRANFLEITYYDKDKDYEPSIVSLMAHNYNKSRVSNKTSITLPGCTDEAQARAYGRFLLNCNRYLTQTVEFEADKDSLVCRYGDIIRVSHDVPEYGFSGRLVDVSSTGVITLDREIDFRDFTGYALQLKNDLNEVKEYMVLDIIAPNKIRVELNGESYKMYDNYAIGEINKISKLYRIIKISTSGEFTRHITALEYNEDVYNDSELISSQNSSSLSISNLRINESLRLEANKNIQTYLNLAWRGSALSYNVRLKEIKSGKVSTAIVNDSFLEIAVKDGSEYEISISDSFGSRIDKTHKVVGKLSPPPPVTNLAMAEFLDEYELSWSYDDKPIDFKHYEIYKNGYLVDTTTNLSTKIKKDEELSYISVIAVDTSSIKSKQEKITLKASPPKEVRGFSTIYKDNKLYGYWESSGKALGYEIRKGEDWELGYKVADTAQLTAGLNFNGTYLIKSYYENSYGLKIYSGLATRLVVDESRLDVNVMEYISHPAWDGGHNNTQVSNNGLCLLGEYEEADISKRKLSTLNGIYDIKKVIRLSREKVCNINAFMDVSGLVLNSNFDTFKNIDLVENIDGANENDYIARLEISTSKDGVSWSEFKMFESGEYIAKEFKFRVVMSAKNELITPFINALNILVDMPDVIESESSTSSTTGEISIRYKNDFSIAPKVQITIINAKSGDDAVLTNQTNKGFSIKIIDKNGVSVKREFNYIAKGY</sequence>
<dbReference type="PANTHER" id="PTHR36251">
    <property type="entry name" value="FELS-1 PROPHAGE HOST SPECIFICITY PROTEIN-RELATED"/>
    <property type="match status" value="1"/>
</dbReference>
<dbReference type="EMBL" id="JANURM010000002">
    <property type="protein sequence ID" value="MDL0088168.1"/>
    <property type="molecule type" value="Genomic_DNA"/>
</dbReference>
<dbReference type="Proteomes" id="UP001173801">
    <property type="component" value="Unassembled WGS sequence"/>
</dbReference>
<reference evidence="4" key="2">
    <citation type="journal article" date="2023" name="Microorganisms">
        <title>Isolation and Genomic Characteristics of Cat-Borne Campylobacter felis sp. nov. and Sheep-Borne Campylobacter ovis sp. nov.</title>
        <authorList>
            <person name="Wang H."/>
            <person name="Li Y."/>
            <person name="Gu Y."/>
            <person name="Zhou G."/>
            <person name="Chen X."/>
            <person name="Zhang X."/>
            <person name="Shao Z."/>
            <person name="Zhang J."/>
            <person name="Zhang M."/>
        </authorList>
    </citation>
    <scope>NUCLEOTIDE SEQUENCE</scope>
    <source>
        <strain evidence="4">PS10</strain>
    </source>
</reference>
<evidence type="ECO:0000259" key="2">
    <source>
        <dbReference type="Pfam" id="PF13550"/>
    </source>
</evidence>
<evidence type="ECO:0000313" key="4">
    <source>
        <dbReference type="EMBL" id="MDL0088168.1"/>
    </source>
</evidence>
<evidence type="ECO:0000259" key="3">
    <source>
        <dbReference type="Pfam" id="PF24801"/>
    </source>
</evidence>
<keyword evidence="1" id="KW-0472">Membrane</keyword>
<dbReference type="RefSeq" id="WP_284936821.1">
    <property type="nucleotide sequence ID" value="NZ_JANURM010000002.1"/>
</dbReference>
<dbReference type="InterPro" id="IPR032876">
    <property type="entry name" value="J_dom"/>
</dbReference>
<dbReference type="Pfam" id="PF13550">
    <property type="entry name" value="Phage-tail_3"/>
    <property type="match status" value="1"/>
</dbReference>
<evidence type="ECO:0000256" key="1">
    <source>
        <dbReference type="SAM" id="Phobius"/>
    </source>
</evidence>
<evidence type="ECO:0000313" key="5">
    <source>
        <dbReference type="Proteomes" id="UP001173801"/>
    </source>
</evidence>
<comment type="caution">
    <text evidence="4">The sequence shown here is derived from an EMBL/GenBank/DDBJ whole genome shotgun (WGS) entry which is preliminary data.</text>
</comment>
<gene>
    <name evidence="4" type="ORF">NYG85_02090</name>
</gene>
<keyword evidence="1" id="KW-1133">Transmembrane helix</keyword>
<accession>A0ABT7HMM8</accession>
<protein>
    <submittedName>
        <fullName evidence="4">Phage tail protein</fullName>
    </submittedName>
</protein>
<organism evidence="4 5">
    <name type="scientific">Campylobacter gastrosuis</name>
    <dbReference type="NCBI Taxonomy" id="2974576"/>
    <lineage>
        <taxon>Bacteria</taxon>
        <taxon>Pseudomonadati</taxon>
        <taxon>Campylobacterota</taxon>
        <taxon>Epsilonproteobacteria</taxon>
        <taxon>Campylobacterales</taxon>
        <taxon>Campylobacteraceae</taxon>
        <taxon>Campylobacter</taxon>
    </lineage>
</organism>
<feature type="transmembrane region" description="Helical" evidence="1">
    <location>
        <begin position="116"/>
        <end position="140"/>
    </location>
</feature>
<name>A0ABT7HMM8_9BACT</name>